<proteinExistence type="predicted"/>
<comment type="caution">
    <text evidence="1">The sequence shown here is derived from an EMBL/GenBank/DDBJ whole genome shotgun (WGS) entry which is preliminary data.</text>
</comment>
<evidence type="ECO:0000313" key="2">
    <source>
        <dbReference type="Proteomes" id="UP001580391"/>
    </source>
</evidence>
<organism evidence="1 2">
    <name type="scientific">Leptospira wolffii</name>
    <dbReference type="NCBI Taxonomy" id="409998"/>
    <lineage>
        <taxon>Bacteria</taxon>
        <taxon>Pseudomonadati</taxon>
        <taxon>Spirochaetota</taxon>
        <taxon>Spirochaetia</taxon>
        <taxon>Leptospirales</taxon>
        <taxon>Leptospiraceae</taxon>
        <taxon>Leptospira</taxon>
    </lineage>
</organism>
<sequence>MKIKQILKFHCILAALIFSFESYAIDFFEVKNCRNKPSNIGVLAKFREGVRSIDFKKVRIFFAEDVYFNNMIDSHEGVYYWKDTGLKVANGRKEFENLLFNTSLLQRDQPSLISIYDIVSSDSTALFREFANFCNGGQLNRDDKTGLYFDTPAFQILTKDLIYTFFLKVEKGSHIVEAIYFSKRD</sequence>
<name>A0ABV5BRD4_9LEPT</name>
<protein>
    <submittedName>
        <fullName evidence="1">Uncharacterized protein</fullName>
    </submittedName>
</protein>
<dbReference type="Proteomes" id="UP001580391">
    <property type="component" value="Unassembled WGS sequence"/>
</dbReference>
<keyword evidence="2" id="KW-1185">Reference proteome</keyword>
<evidence type="ECO:0000313" key="1">
    <source>
        <dbReference type="EMBL" id="MFB5737868.1"/>
    </source>
</evidence>
<dbReference type="RefSeq" id="WP_375517460.1">
    <property type="nucleotide sequence ID" value="NZ_JBHILI010000026.1"/>
</dbReference>
<accession>A0ABV5BRD4</accession>
<dbReference type="EMBL" id="JBHILJ010000009">
    <property type="protein sequence ID" value="MFB5737868.1"/>
    <property type="molecule type" value="Genomic_DNA"/>
</dbReference>
<gene>
    <name evidence="1" type="ORF">ACE5IX_15190</name>
</gene>
<reference evidence="1 2" key="1">
    <citation type="submission" date="2024-09" db="EMBL/GenBank/DDBJ databases">
        <title>Taxonomic and Genotyping Characterization of Leptospira Strains isolated from Multiple Sources in Colombia highlights the importance of intermediate species.</title>
        <authorList>
            <person name="Torres Higuera L."/>
            <person name="Rojas Tapias D."/>
            <person name="Jimenez Velasquez S."/>
            <person name="Renjifo Ibanez C."/>
        </authorList>
    </citation>
    <scope>NUCLEOTIDE SEQUENCE [LARGE SCALE GENOMIC DNA]</scope>
    <source>
        <strain evidence="1 2">Lep080</strain>
    </source>
</reference>